<name>A0ABV4Y7Q0_9CYAN</name>
<organism evidence="2 3">
    <name type="scientific">Floridaenema fluviatile BLCC-F154</name>
    <dbReference type="NCBI Taxonomy" id="3153640"/>
    <lineage>
        <taxon>Bacteria</taxon>
        <taxon>Bacillati</taxon>
        <taxon>Cyanobacteriota</taxon>
        <taxon>Cyanophyceae</taxon>
        <taxon>Oscillatoriophycideae</taxon>
        <taxon>Aerosakkonematales</taxon>
        <taxon>Aerosakkonemataceae</taxon>
        <taxon>Floridanema</taxon>
        <taxon>Floridanema fluviatile</taxon>
    </lineage>
</organism>
<dbReference type="Proteomes" id="UP001576776">
    <property type="component" value="Unassembled WGS sequence"/>
</dbReference>
<dbReference type="InterPro" id="IPR011335">
    <property type="entry name" value="Restrct_endonuc-II-like"/>
</dbReference>
<dbReference type="SUPFAM" id="SSF52980">
    <property type="entry name" value="Restriction endonuclease-like"/>
    <property type="match status" value="1"/>
</dbReference>
<dbReference type="GO" id="GO:0004519">
    <property type="term" value="F:endonuclease activity"/>
    <property type="evidence" value="ECO:0007669"/>
    <property type="project" value="UniProtKB-KW"/>
</dbReference>
<dbReference type="RefSeq" id="WP_413256361.1">
    <property type="nucleotide sequence ID" value="NZ_JBHFNS010000025.1"/>
</dbReference>
<protein>
    <submittedName>
        <fullName evidence="2">Uma2 family endonuclease</fullName>
    </submittedName>
</protein>
<accession>A0ABV4Y7Q0</accession>
<dbReference type="PANTHER" id="PTHR35400">
    <property type="entry name" value="SLR1083 PROTEIN"/>
    <property type="match status" value="1"/>
</dbReference>
<keyword evidence="2" id="KW-0378">Hydrolase</keyword>
<proteinExistence type="predicted"/>
<evidence type="ECO:0000313" key="3">
    <source>
        <dbReference type="Proteomes" id="UP001576776"/>
    </source>
</evidence>
<reference evidence="2 3" key="1">
    <citation type="submission" date="2024-09" db="EMBL/GenBank/DDBJ databases">
        <title>Floridaenema gen nov. (Aerosakkonemataceae, Aerosakkonematales ord. nov., Cyanobacteria) from benthic tropical and subtropical fresh waters, with the description of four new species.</title>
        <authorList>
            <person name="Moretto J.A."/>
            <person name="Berthold D.E."/>
            <person name="Lefler F.W."/>
            <person name="Huang I.-S."/>
            <person name="Laughinghouse H. IV."/>
        </authorList>
    </citation>
    <scope>NUCLEOTIDE SEQUENCE [LARGE SCALE GENOMIC DNA]</scope>
    <source>
        <strain evidence="2 3">BLCC-F154</strain>
    </source>
</reference>
<keyword evidence="3" id="KW-1185">Reference proteome</keyword>
<dbReference type="EMBL" id="JBHFNS010000025">
    <property type="protein sequence ID" value="MFB2934836.1"/>
    <property type="molecule type" value="Genomic_DNA"/>
</dbReference>
<keyword evidence="2" id="KW-0255">Endonuclease</keyword>
<dbReference type="Gene3D" id="3.90.1570.10">
    <property type="entry name" value="tt1808, chain A"/>
    <property type="match status" value="1"/>
</dbReference>
<evidence type="ECO:0000259" key="1">
    <source>
        <dbReference type="Pfam" id="PF05685"/>
    </source>
</evidence>
<dbReference type="CDD" id="cd06260">
    <property type="entry name" value="DUF820-like"/>
    <property type="match status" value="1"/>
</dbReference>
<comment type="caution">
    <text evidence="2">The sequence shown here is derived from an EMBL/GenBank/DDBJ whole genome shotgun (WGS) entry which is preliminary data.</text>
</comment>
<dbReference type="Pfam" id="PF05685">
    <property type="entry name" value="Uma2"/>
    <property type="match status" value="1"/>
</dbReference>
<gene>
    <name evidence="2" type="ORF">ACE1B6_06120</name>
</gene>
<keyword evidence="2" id="KW-0540">Nuclease</keyword>
<dbReference type="PANTHER" id="PTHR35400:SF1">
    <property type="entry name" value="SLR1083 PROTEIN"/>
    <property type="match status" value="1"/>
</dbReference>
<feature type="domain" description="Putative restriction endonuclease" evidence="1">
    <location>
        <begin position="12"/>
        <end position="184"/>
    </location>
</feature>
<evidence type="ECO:0000313" key="2">
    <source>
        <dbReference type="EMBL" id="MFB2934836.1"/>
    </source>
</evidence>
<sequence length="196" mass="22891">MTATKAKKFTIEEYHRLTELGFFSENDRVELVRGEIIQMAAKNTTHSVCNTRLYRELFNLIQEQAIIRGQEPIIISNNNEPEPDLVIARNQDDDYLEAHPSPNDILLLIEIADSSLKYDQDVKLTLYAEAGISNYWIFNLVANYLESYSEPYQDQKRNFGYRRKVICLPNESVNLPFFPELSLDLFKVFPKIRHQN</sequence>
<dbReference type="InterPro" id="IPR012296">
    <property type="entry name" value="Nuclease_put_TT1808"/>
</dbReference>
<dbReference type="InterPro" id="IPR008538">
    <property type="entry name" value="Uma2"/>
</dbReference>